<sequence>MEQDVEVRSDSLRAPNNTAFRTAAPAASVTSVFPGACWLQPPEEAPARPGPRRLSGNQETGSPASPDSRPPARLPHASRTPRAPCLPAAHAASGGSLAPGSQQAPANPGVRFLQETAGSRDLRLLHGPKSPESDACRPRGPVPLAWTRWRPQRQASAGSREPAILRDWSHNCACARGSSSPKQLPSPPEAFSRMHPAWNAKQKQPILQWSSLMRLCFKTYHITSLHKDYKKPPMETEEIHDSAAILIRGRLCVRGGEARGRNRSFLTWIKTSNGARRAVLCKPQNQRPELPKLNSRKLKNEDSLSSFTADQSTTT</sequence>
<evidence type="ECO:0000313" key="3">
    <source>
        <dbReference type="RefSeq" id="XP_072829974.1"/>
    </source>
</evidence>
<feature type="region of interest" description="Disordered" evidence="1">
    <location>
        <begin position="285"/>
        <end position="315"/>
    </location>
</feature>
<feature type="compositionally biased region" description="Basic and acidic residues" evidence="1">
    <location>
        <begin position="1"/>
        <end position="11"/>
    </location>
</feature>
<feature type="compositionally biased region" description="Polar residues" evidence="1">
    <location>
        <begin position="303"/>
        <end position="315"/>
    </location>
</feature>
<dbReference type="GeneID" id="140700362"/>
<accession>A0ABM5E9Z4</accession>
<reference evidence="3" key="1">
    <citation type="submission" date="2025-08" db="UniProtKB">
        <authorList>
            <consortium name="RefSeq"/>
        </authorList>
    </citation>
    <scope>IDENTIFICATION</scope>
</reference>
<evidence type="ECO:0000256" key="1">
    <source>
        <dbReference type="SAM" id="MobiDB-lite"/>
    </source>
</evidence>
<name>A0ABM5E9Z4_VICPA</name>
<gene>
    <name evidence="3" type="primary">LOC140700362</name>
</gene>
<organism evidence="2 3">
    <name type="scientific">Vicugna pacos</name>
    <name type="common">Alpaca</name>
    <name type="synonym">Lama pacos</name>
    <dbReference type="NCBI Taxonomy" id="30538"/>
    <lineage>
        <taxon>Eukaryota</taxon>
        <taxon>Metazoa</taxon>
        <taxon>Chordata</taxon>
        <taxon>Craniata</taxon>
        <taxon>Vertebrata</taxon>
        <taxon>Euteleostomi</taxon>
        <taxon>Mammalia</taxon>
        <taxon>Eutheria</taxon>
        <taxon>Laurasiatheria</taxon>
        <taxon>Artiodactyla</taxon>
        <taxon>Tylopoda</taxon>
        <taxon>Camelidae</taxon>
        <taxon>Vicugna</taxon>
    </lineage>
</organism>
<protein>
    <submittedName>
        <fullName evidence="3">Uncharacterized protein</fullName>
    </submittedName>
</protein>
<proteinExistence type="predicted"/>
<keyword evidence="2" id="KW-1185">Reference proteome</keyword>
<evidence type="ECO:0000313" key="2">
    <source>
        <dbReference type="Proteomes" id="UP001652581"/>
    </source>
</evidence>
<feature type="region of interest" description="Disordered" evidence="1">
    <location>
        <begin position="1"/>
        <end position="108"/>
    </location>
</feature>
<dbReference type="Proteomes" id="UP001652581">
    <property type="component" value="Chromosome 12"/>
</dbReference>
<dbReference type="RefSeq" id="XP_072829974.1">
    <property type="nucleotide sequence ID" value="XM_072973873.1"/>
</dbReference>